<dbReference type="AlphaFoldDB" id="A0A2J6PGW9"/>
<name>A0A2J6PGW9_9HELO</name>
<dbReference type="Gene3D" id="1.10.510.10">
    <property type="entry name" value="Transferase(Phosphotransferase) domain 1"/>
    <property type="match status" value="1"/>
</dbReference>
<proteinExistence type="predicted"/>
<dbReference type="GO" id="GO:0004672">
    <property type="term" value="F:protein kinase activity"/>
    <property type="evidence" value="ECO:0007669"/>
    <property type="project" value="InterPro"/>
</dbReference>
<organism evidence="2 3">
    <name type="scientific">Hyaloscypha hepaticicola</name>
    <dbReference type="NCBI Taxonomy" id="2082293"/>
    <lineage>
        <taxon>Eukaryota</taxon>
        <taxon>Fungi</taxon>
        <taxon>Dikarya</taxon>
        <taxon>Ascomycota</taxon>
        <taxon>Pezizomycotina</taxon>
        <taxon>Leotiomycetes</taxon>
        <taxon>Helotiales</taxon>
        <taxon>Hyaloscyphaceae</taxon>
        <taxon>Hyaloscypha</taxon>
    </lineage>
</organism>
<dbReference type="PANTHER" id="PTHR37542:SF3">
    <property type="entry name" value="PRION-INHIBITION AND PROPAGATION HELO DOMAIN-CONTAINING PROTEIN"/>
    <property type="match status" value="1"/>
</dbReference>
<dbReference type="Proteomes" id="UP000235672">
    <property type="component" value="Unassembled WGS sequence"/>
</dbReference>
<dbReference type="SUPFAM" id="SSF56112">
    <property type="entry name" value="Protein kinase-like (PK-like)"/>
    <property type="match status" value="1"/>
</dbReference>
<gene>
    <name evidence="2" type="ORF">NA56DRAFT_651857</name>
</gene>
<accession>A0A2J6PGW9</accession>
<dbReference type="InterPro" id="IPR011009">
    <property type="entry name" value="Kinase-like_dom_sf"/>
</dbReference>
<dbReference type="InterPro" id="IPR000719">
    <property type="entry name" value="Prot_kinase_dom"/>
</dbReference>
<feature type="domain" description="Protein kinase" evidence="1">
    <location>
        <begin position="214"/>
        <end position="511"/>
    </location>
</feature>
<evidence type="ECO:0000313" key="3">
    <source>
        <dbReference type="Proteomes" id="UP000235672"/>
    </source>
</evidence>
<dbReference type="PANTHER" id="PTHR37542">
    <property type="entry name" value="HELO DOMAIN-CONTAINING PROTEIN-RELATED"/>
    <property type="match status" value="1"/>
</dbReference>
<dbReference type="STRING" id="1745343.A0A2J6PGW9"/>
<protein>
    <recommendedName>
        <fullName evidence="1">Protein kinase domain-containing protein</fullName>
    </recommendedName>
</protein>
<evidence type="ECO:0000259" key="1">
    <source>
        <dbReference type="PROSITE" id="PS50011"/>
    </source>
</evidence>
<keyword evidence="3" id="KW-1185">Reference proteome</keyword>
<dbReference type="InterPro" id="IPR056002">
    <property type="entry name" value="DUF7580"/>
</dbReference>
<dbReference type="OrthoDB" id="1911848at2759"/>
<dbReference type="PROSITE" id="PS50011">
    <property type="entry name" value="PROTEIN_KINASE_DOM"/>
    <property type="match status" value="1"/>
</dbReference>
<dbReference type="GO" id="GO:0005524">
    <property type="term" value="F:ATP binding"/>
    <property type="evidence" value="ECO:0007669"/>
    <property type="project" value="InterPro"/>
</dbReference>
<dbReference type="Pfam" id="PF24476">
    <property type="entry name" value="DUF7580"/>
    <property type="match status" value="1"/>
</dbReference>
<evidence type="ECO:0000313" key="2">
    <source>
        <dbReference type="EMBL" id="PMD13270.1"/>
    </source>
</evidence>
<dbReference type="EMBL" id="KZ613533">
    <property type="protein sequence ID" value="PMD13270.1"/>
    <property type="molecule type" value="Genomic_DNA"/>
</dbReference>
<sequence>MAAGVGKALGAIGLVAGIKGAFDTYRFLDDLFRHDDDAHSLVLGYRTTNVCLQRWLEKLDEMIAAGNDPVSPLSAEVKKLVVGHLTEIDRCAREIEECLEAQGLNDLPAYGSLVDGQSMRFYVVSEMDKENVARTNLDKLDQSVNSLQVILPIDNTNAIAAILLPQLRSIKDLSIVASSRATYGHLASSAAKLALSEMNPPRVFTEPRIEPSSIILDEENAKGPRSMGFLDGQRVLIEWKRISRGLEDEQRDKVIRRIEALGALLCQPKEQEFRVPHCLGIYNSTLLNKGYIYRLPSSESEKLGYYSLADRLDLNGRDGKSKKKPATIPLLGDRFKLAYRLAKAFNLLHPAMWLHKDFRSCNVIFFDKSGSQPDSETINVDEMYIVGFQYSRLGIAGEVSIETIPQSEDISVSIYRHPDLNKGSSYHKLYELYSLGVVLFEIALWEPLHMRGGVREHGADGEARRKWLIKAADVALGGVVGEKYRDVVKACLTGNFGPNIDVDGDLDRAVLFNVVDRLSECKA</sequence>
<reference evidence="2 3" key="1">
    <citation type="submission" date="2016-05" db="EMBL/GenBank/DDBJ databases">
        <title>A degradative enzymes factory behind the ericoid mycorrhizal symbiosis.</title>
        <authorList>
            <consortium name="DOE Joint Genome Institute"/>
            <person name="Martino E."/>
            <person name="Morin E."/>
            <person name="Grelet G."/>
            <person name="Kuo A."/>
            <person name="Kohler A."/>
            <person name="Daghino S."/>
            <person name="Barry K."/>
            <person name="Choi C."/>
            <person name="Cichocki N."/>
            <person name="Clum A."/>
            <person name="Copeland A."/>
            <person name="Hainaut M."/>
            <person name="Haridas S."/>
            <person name="Labutti K."/>
            <person name="Lindquist E."/>
            <person name="Lipzen A."/>
            <person name="Khouja H.-R."/>
            <person name="Murat C."/>
            <person name="Ohm R."/>
            <person name="Olson A."/>
            <person name="Spatafora J."/>
            <person name="Veneault-Fourrey C."/>
            <person name="Henrissat B."/>
            <person name="Grigoriev I."/>
            <person name="Martin F."/>
            <person name="Perotto S."/>
        </authorList>
    </citation>
    <scope>NUCLEOTIDE SEQUENCE [LARGE SCALE GENOMIC DNA]</scope>
    <source>
        <strain evidence="2 3">UAMH 7357</strain>
    </source>
</reference>